<gene>
    <name evidence="1" type="ORF">ACFFGG_17860</name>
</gene>
<dbReference type="Proteomes" id="UP001589834">
    <property type="component" value="Unassembled WGS sequence"/>
</dbReference>
<protein>
    <recommendedName>
        <fullName evidence="3">DUF2486 family protein</fullName>
    </recommendedName>
</protein>
<comment type="caution">
    <text evidence="1">The sequence shown here is derived from an EMBL/GenBank/DDBJ whole genome shotgun (WGS) entry which is preliminary data.</text>
</comment>
<dbReference type="RefSeq" id="WP_377485126.1">
    <property type="nucleotide sequence ID" value="NZ_JBHLTN010000044.1"/>
</dbReference>
<reference evidence="1 2" key="1">
    <citation type="submission" date="2024-09" db="EMBL/GenBank/DDBJ databases">
        <authorList>
            <person name="Sun Q."/>
            <person name="Mori K."/>
        </authorList>
    </citation>
    <scope>NUCLEOTIDE SEQUENCE [LARGE SCALE GENOMIC DNA]</scope>
    <source>
        <strain evidence="1 2">NCAIM B.02336</strain>
    </source>
</reference>
<evidence type="ECO:0008006" key="3">
    <source>
        <dbReference type="Google" id="ProtNLM"/>
    </source>
</evidence>
<keyword evidence="2" id="KW-1185">Reference proteome</keyword>
<sequence length="105" mass="10982">MPNEEFPPQPAPARYVPTLTEVVVDTAQPAAGAPAAPAVSAGVTAEQVLALLGPELDRRISEAIAQALHEQMLGLHARVRRAVADVVQDAVDVALRDRARGPMSG</sequence>
<name>A0ABV6PX45_9BURK</name>
<accession>A0ABV6PX45</accession>
<dbReference type="EMBL" id="JBHLTN010000044">
    <property type="protein sequence ID" value="MFC0594419.1"/>
    <property type="molecule type" value="Genomic_DNA"/>
</dbReference>
<evidence type="ECO:0000313" key="2">
    <source>
        <dbReference type="Proteomes" id="UP001589834"/>
    </source>
</evidence>
<evidence type="ECO:0000313" key="1">
    <source>
        <dbReference type="EMBL" id="MFC0594419.1"/>
    </source>
</evidence>
<organism evidence="1 2">
    <name type="scientific">Ottowia pentelensis</name>
    <dbReference type="NCBI Taxonomy" id="511108"/>
    <lineage>
        <taxon>Bacteria</taxon>
        <taxon>Pseudomonadati</taxon>
        <taxon>Pseudomonadota</taxon>
        <taxon>Betaproteobacteria</taxon>
        <taxon>Burkholderiales</taxon>
        <taxon>Comamonadaceae</taxon>
        <taxon>Ottowia</taxon>
    </lineage>
</organism>
<proteinExistence type="predicted"/>